<evidence type="ECO:0000313" key="5">
    <source>
        <dbReference type="Proteomes" id="UP000500826"/>
    </source>
</evidence>
<keyword evidence="3" id="KW-0732">Signal</keyword>
<dbReference type="PANTHER" id="PTHR42928">
    <property type="entry name" value="TRICARBOXYLATE-BINDING PROTEIN"/>
    <property type="match status" value="1"/>
</dbReference>
<accession>A0ABX6P1S5</accession>
<evidence type="ECO:0008006" key="6">
    <source>
        <dbReference type="Google" id="ProtNLM"/>
    </source>
</evidence>
<proteinExistence type="inferred from homology"/>
<dbReference type="Proteomes" id="UP000500826">
    <property type="component" value="Chromosome"/>
</dbReference>
<feature type="region of interest" description="Disordered" evidence="2">
    <location>
        <begin position="88"/>
        <end position="298"/>
    </location>
</feature>
<feature type="compositionally biased region" description="Basic and acidic residues" evidence="2">
    <location>
        <begin position="133"/>
        <end position="155"/>
    </location>
</feature>
<evidence type="ECO:0000313" key="4">
    <source>
        <dbReference type="EMBL" id="QJW84060.1"/>
    </source>
</evidence>
<feature type="compositionally biased region" description="Basic and acidic residues" evidence="2">
    <location>
        <begin position="103"/>
        <end position="121"/>
    </location>
</feature>
<dbReference type="InterPro" id="IPR005064">
    <property type="entry name" value="BUG"/>
</dbReference>
<evidence type="ECO:0000256" key="2">
    <source>
        <dbReference type="SAM" id="MobiDB-lite"/>
    </source>
</evidence>
<comment type="similarity">
    <text evidence="1">Belongs to the UPF0065 (bug) family.</text>
</comment>
<keyword evidence="5" id="KW-1185">Reference proteome</keyword>
<dbReference type="PANTHER" id="PTHR42928:SF5">
    <property type="entry name" value="BLR1237 PROTEIN"/>
    <property type="match status" value="1"/>
</dbReference>
<protein>
    <recommendedName>
        <fullName evidence="6">Tripartite tricarboxylate transporter substrate binding protein</fullName>
    </recommendedName>
</protein>
<feature type="compositionally biased region" description="Basic and acidic residues" evidence="2">
    <location>
        <begin position="267"/>
        <end position="278"/>
    </location>
</feature>
<feature type="signal peptide" evidence="3">
    <location>
        <begin position="1"/>
        <end position="25"/>
    </location>
</feature>
<reference evidence="4 5" key="2">
    <citation type="submission" date="2020-05" db="EMBL/GenBank/DDBJ databases">
        <authorList>
            <person name="Khan S.A."/>
            <person name="Jeon C.O."/>
            <person name="Chun B.H."/>
        </authorList>
    </citation>
    <scope>NUCLEOTIDE SEQUENCE [LARGE SCALE GENOMIC DNA]</scope>
    <source>
        <strain evidence="4 5">H242</strain>
    </source>
</reference>
<dbReference type="EMBL" id="CP053418">
    <property type="protein sequence ID" value="QJW84060.1"/>
    <property type="molecule type" value="Genomic_DNA"/>
</dbReference>
<gene>
    <name evidence="4" type="ORF">HK414_09445</name>
</gene>
<sequence length="298" mass="32745">MQKRFFLQALAAAAITMGFAAPAAAQWKPTKPINLIVPWAAGGSTDQITRVTAAEIEKVLGQKIIVVNQPGASGSIGSKNAWDAAKDGYTGRRAPRRTGHLPDAGHARRAGEGLAHVPERGQHRRGGRRRQHAVQDDRRTALGDEGEARRSQGRDRGRHVRRPQRHGGDLARHRREVPPRHLRRRQPCRGGHRVRRNRPDHPTRSGAGRNDPGQAHPAAGHRQRPPAGDRGLRHHRADQHGDPRLQGAGQLLRHLHPQGRAAGSGRHGAEDLDREHRQQRGHQGLCGQPRRTVRPGGG</sequence>
<feature type="compositionally biased region" description="Basic residues" evidence="2">
    <location>
        <begin position="156"/>
        <end position="165"/>
    </location>
</feature>
<reference evidence="4 5" key="1">
    <citation type="submission" date="2020-05" db="EMBL/GenBank/DDBJ databases">
        <title>Ramlibacter rhizophilus sp. nov., isolated from rhizosphere soil of national flower Mugunghwa from South Korea.</title>
        <authorList>
            <person name="Zheng-Fei Y."/>
            <person name="Huan T."/>
        </authorList>
    </citation>
    <scope>NUCLEOTIDE SEQUENCE [LARGE SCALE GENOMIC DNA]</scope>
    <source>
        <strain evidence="4 5">H242</strain>
    </source>
</reference>
<name>A0ABX6P1S5_9BURK</name>
<dbReference type="Gene3D" id="3.40.190.150">
    <property type="entry name" value="Bordetella uptake gene, domain 1"/>
    <property type="match status" value="1"/>
</dbReference>
<organism evidence="4 5">
    <name type="scientific">Ramlibacter terrae</name>
    <dbReference type="NCBI Taxonomy" id="2732511"/>
    <lineage>
        <taxon>Bacteria</taxon>
        <taxon>Pseudomonadati</taxon>
        <taxon>Pseudomonadota</taxon>
        <taxon>Betaproteobacteria</taxon>
        <taxon>Burkholderiales</taxon>
        <taxon>Comamonadaceae</taxon>
        <taxon>Ramlibacter</taxon>
    </lineage>
</organism>
<dbReference type="InterPro" id="IPR042100">
    <property type="entry name" value="Bug_dom1"/>
</dbReference>
<feature type="chain" id="PRO_5045147577" description="Tripartite tricarboxylate transporter substrate binding protein" evidence="3">
    <location>
        <begin position="26"/>
        <end position="298"/>
    </location>
</feature>
<feature type="compositionally biased region" description="Basic and acidic residues" evidence="2">
    <location>
        <begin position="166"/>
        <end position="179"/>
    </location>
</feature>
<feature type="compositionally biased region" description="Basic residues" evidence="2">
    <location>
        <begin position="180"/>
        <end position="196"/>
    </location>
</feature>
<evidence type="ECO:0000256" key="3">
    <source>
        <dbReference type="SAM" id="SignalP"/>
    </source>
</evidence>
<feature type="compositionally biased region" description="Basic residues" evidence="2">
    <location>
        <begin position="122"/>
        <end position="132"/>
    </location>
</feature>
<evidence type="ECO:0000256" key="1">
    <source>
        <dbReference type="ARBA" id="ARBA00006987"/>
    </source>
</evidence>